<reference evidence="2 3" key="2">
    <citation type="submission" date="2018-11" db="EMBL/GenBank/DDBJ databases">
        <authorList>
            <consortium name="Pathogen Informatics"/>
        </authorList>
    </citation>
    <scope>NUCLEOTIDE SEQUENCE [LARGE SCALE GENOMIC DNA]</scope>
    <source>
        <strain evidence="2 3">NST_G2</strain>
    </source>
</reference>
<feature type="compositionally biased region" description="Low complexity" evidence="1">
    <location>
        <begin position="155"/>
        <end position="176"/>
    </location>
</feature>
<protein>
    <submittedName>
        <fullName evidence="4">Reverse transcriptase domain-containing protein</fullName>
    </submittedName>
</protein>
<dbReference type="PANTHER" id="PTHR47027">
    <property type="entry name" value="REVERSE TRANSCRIPTASE DOMAIN-CONTAINING PROTEIN"/>
    <property type="match status" value="1"/>
</dbReference>
<evidence type="ECO:0000313" key="3">
    <source>
        <dbReference type="Proteomes" id="UP000275846"/>
    </source>
</evidence>
<evidence type="ECO:0000313" key="4">
    <source>
        <dbReference type="WBParaSite" id="SSLN_0000907101-mRNA-1"/>
    </source>
</evidence>
<dbReference type="OrthoDB" id="425014at2759"/>
<feature type="region of interest" description="Disordered" evidence="1">
    <location>
        <begin position="127"/>
        <end position="178"/>
    </location>
</feature>
<reference evidence="4" key="1">
    <citation type="submission" date="2016-06" db="UniProtKB">
        <authorList>
            <consortium name="WormBaseParasite"/>
        </authorList>
    </citation>
    <scope>IDENTIFICATION</scope>
</reference>
<dbReference type="WBParaSite" id="SSLN_0000907101-mRNA-1">
    <property type="protein sequence ID" value="SSLN_0000907101-mRNA-1"/>
    <property type="gene ID" value="SSLN_0000907101"/>
</dbReference>
<dbReference type="PANTHER" id="PTHR47027:SF26">
    <property type="entry name" value="REVERSE TRANSCRIPTASE DOMAIN-CONTAINING PROTEIN"/>
    <property type="match status" value="1"/>
</dbReference>
<dbReference type="EMBL" id="UYSU01034820">
    <property type="protein sequence ID" value="VDL95119.1"/>
    <property type="molecule type" value="Genomic_DNA"/>
</dbReference>
<evidence type="ECO:0000256" key="1">
    <source>
        <dbReference type="SAM" id="MobiDB-lite"/>
    </source>
</evidence>
<proteinExistence type="predicted"/>
<organism evidence="4">
    <name type="scientific">Schistocephalus solidus</name>
    <name type="common">Tapeworm</name>
    <dbReference type="NCBI Taxonomy" id="70667"/>
    <lineage>
        <taxon>Eukaryota</taxon>
        <taxon>Metazoa</taxon>
        <taxon>Spiralia</taxon>
        <taxon>Lophotrochozoa</taxon>
        <taxon>Platyhelminthes</taxon>
        <taxon>Cestoda</taxon>
        <taxon>Eucestoda</taxon>
        <taxon>Diphyllobothriidea</taxon>
        <taxon>Diphyllobothriidae</taxon>
        <taxon>Schistocephalus</taxon>
    </lineage>
</organism>
<accession>A0A183SWY6</accession>
<gene>
    <name evidence="2" type="ORF">SSLN_LOCUS8734</name>
</gene>
<sequence>MLSRNTRIDDEVVQRISKASQSFGRLQASVWSRHGIHLNTKLKIYKAVVLTTLLYGAETWTVYSNQARKLNHFHLSYLPRILNLRWQDRIPDTEVLERTGILSIHAMLRQMQLRWSGHLMRVDDDPPNVPTLSTHIPRANRPDRTSGTRYNNNFTASTSATPATDPTTTTTPTTDTHFIDAPPSTITDTILPPPLHALISATNTTCPTPSTSVATYDYLPPATSNTTTNNDPSTSDGDSVLTCPHCDRTSHIGLVVAWESIAQRLAN</sequence>
<dbReference type="Proteomes" id="UP000275846">
    <property type="component" value="Unassembled WGS sequence"/>
</dbReference>
<name>A0A183SWY6_SCHSO</name>
<evidence type="ECO:0000313" key="2">
    <source>
        <dbReference type="EMBL" id="VDL95119.1"/>
    </source>
</evidence>
<dbReference type="AlphaFoldDB" id="A0A183SWY6"/>
<keyword evidence="3" id="KW-1185">Reference proteome</keyword>